<evidence type="ECO:0000313" key="1">
    <source>
        <dbReference type="EMBL" id="SHN64758.1"/>
    </source>
</evidence>
<sequence length="311" mass="34631">MLAVSEERTVDFESTARIATEAFGSKDVTFSPSRMKWLYERGFGEGAAVVSAFDGEKKVGQIVLLHQKVHLDGAPVSATQLIDLFVLKAYRSPGVVRHLYQEAERVCEAGQFRIILGLPNPISAPLNARFMKVRPFLSLPVRIGVSLGWPRGRRLLFSIPVRTMPRDEAIERLTPFATPASENGLYWDAETLFERISDPTCAYAVHATADLLLVSSSRRTRGISHALLCGFFARPGAVIGSGDIATLIRAACRVWKHQVFVYAGINKCLPRLPGIAIPGRYRQPILVQLRDTLTETFPRFDRFQLTDSDFI</sequence>
<dbReference type="OrthoDB" id="8264632at2"/>
<keyword evidence="2" id="KW-1185">Reference proteome</keyword>
<reference evidence="2" key="1">
    <citation type="submission" date="2016-11" db="EMBL/GenBank/DDBJ databases">
        <authorList>
            <person name="Varghese N."/>
            <person name="Submissions S."/>
        </authorList>
    </citation>
    <scope>NUCLEOTIDE SEQUENCE [LARGE SCALE GENOMIC DNA]</scope>
    <source>
        <strain evidence="2">GAS401</strain>
    </source>
</reference>
<proteinExistence type="predicted"/>
<dbReference type="RefSeq" id="WP_072816646.1">
    <property type="nucleotide sequence ID" value="NZ_LT670849.1"/>
</dbReference>
<dbReference type="Gene3D" id="3.40.630.30">
    <property type="match status" value="1"/>
</dbReference>
<gene>
    <name evidence="1" type="ORF">SAMN05444170_0619</name>
</gene>
<evidence type="ECO:0000313" key="2">
    <source>
        <dbReference type="Proteomes" id="UP000184096"/>
    </source>
</evidence>
<dbReference type="SUPFAM" id="SSF55729">
    <property type="entry name" value="Acyl-CoA N-acyltransferases (Nat)"/>
    <property type="match status" value="1"/>
</dbReference>
<accession>A0A1M7T213</accession>
<dbReference type="Pfam" id="PF13527">
    <property type="entry name" value="Acetyltransf_9"/>
    <property type="match status" value="1"/>
</dbReference>
<protein>
    <submittedName>
        <fullName evidence="1">Acetyltransferase (GNAT) domain-containing protein</fullName>
    </submittedName>
</protein>
<dbReference type="GO" id="GO:0016740">
    <property type="term" value="F:transferase activity"/>
    <property type="evidence" value="ECO:0007669"/>
    <property type="project" value="UniProtKB-KW"/>
</dbReference>
<organism evidence="1 2">
    <name type="scientific">Bradyrhizobium erythrophlei</name>
    <dbReference type="NCBI Taxonomy" id="1437360"/>
    <lineage>
        <taxon>Bacteria</taxon>
        <taxon>Pseudomonadati</taxon>
        <taxon>Pseudomonadota</taxon>
        <taxon>Alphaproteobacteria</taxon>
        <taxon>Hyphomicrobiales</taxon>
        <taxon>Nitrobacteraceae</taxon>
        <taxon>Bradyrhizobium</taxon>
    </lineage>
</organism>
<dbReference type="InterPro" id="IPR016181">
    <property type="entry name" value="Acyl_CoA_acyltransferase"/>
</dbReference>
<dbReference type="AlphaFoldDB" id="A0A1M7T213"/>
<name>A0A1M7T213_9BRAD</name>
<dbReference type="CDD" id="cd04301">
    <property type="entry name" value="NAT_SF"/>
    <property type="match status" value="1"/>
</dbReference>
<keyword evidence="1" id="KW-0808">Transferase</keyword>
<dbReference type="EMBL" id="LT670849">
    <property type="protein sequence ID" value="SHN64758.1"/>
    <property type="molecule type" value="Genomic_DNA"/>
</dbReference>
<dbReference type="Proteomes" id="UP000184096">
    <property type="component" value="Chromosome I"/>
</dbReference>